<dbReference type="InterPro" id="IPR002931">
    <property type="entry name" value="Transglutaminase-like"/>
</dbReference>
<dbReference type="PROSITE" id="PS50002">
    <property type="entry name" value="SH3"/>
    <property type="match status" value="1"/>
</dbReference>
<dbReference type="PANTHER" id="PTHR46333:SF2">
    <property type="entry name" value="CYTOKINESIS PROTEIN 3"/>
    <property type="match status" value="1"/>
</dbReference>
<feature type="domain" description="SH3" evidence="4">
    <location>
        <begin position="9"/>
        <end position="70"/>
    </location>
</feature>
<accession>A0A9W7YEL7</accession>
<dbReference type="InterPro" id="IPR038765">
    <property type="entry name" value="Papain-like_cys_pep_sf"/>
</dbReference>
<feature type="region of interest" description="Disordered" evidence="3">
    <location>
        <begin position="485"/>
        <end position="520"/>
    </location>
</feature>
<feature type="compositionally biased region" description="Pro residues" evidence="3">
    <location>
        <begin position="172"/>
        <end position="183"/>
    </location>
</feature>
<dbReference type="Pfam" id="PF00018">
    <property type="entry name" value="SH3_1"/>
    <property type="match status" value="1"/>
</dbReference>
<dbReference type="Proteomes" id="UP001143981">
    <property type="component" value="Unassembled WGS sequence"/>
</dbReference>
<dbReference type="Pfam" id="PF01841">
    <property type="entry name" value="Transglut_core"/>
    <property type="match status" value="1"/>
</dbReference>
<dbReference type="SMART" id="SM00326">
    <property type="entry name" value="SH3"/>
    <property type="match status" value="1"/>
</dbReference>
<feature type="compositionally biased region" description="Polar residues" evidence="3">
    <location>
        <begin position="747"/>
        <end position="758"/>
    </location>
</feature>
<feature type="compositionally biased region" description="Polar residues" evidence="3">
    <location>
        <begin position="204"/>
        <end position="229"/>
    </location>
</feature>
<feature type="region of interest" description="Disordered" evidence="3">
    <location>
        <begin position="687"/>
        <end position="710"/>
    </location>
</feature>
<feature type="region of interest" description="Disordered" evidence="3">
    <location>
        <begin position="779"/>
        <end position="803"/>
    </location>
</feature>
<dbReference type="Gene3D" id="3.10.620.30">
    <property type="match status" value="1"/>
</dbReference>
<comment type="caution">
    <text evidence="5">The sequence shown here is derived from an EMBL/GenBank/DDBJ whole genome shotgun (WGS) entry which is preliminary data.</text>
</comment>
<evidence type="ECO:0000256" key="1">
    <source>
        <dbReference type="ARBA" id="ARBA00022443"/>
    </source>
</evidence>
<keyword evidence="6" id="KW-1185">Reference proteome</keyword>
<dbReference type="InterPro" id="IPR036028">
    <property type="entry name" value="SH3-like_dom_sf"/>
</dbReference>
<feature type="region of interest" description="Disordered" evidence="3">
    <location>
        <begin position="389"/>
        <end position="408"/>
    </location>
</feature>
<sequence>MIAPEGIRDGRYFAEALYTFAGEGVEDLPFSKGDLIEVLDCADANWWRGKIHGTDEDGLFPACLVRFTDASATEKAMKTAERLAHLSDVLTPSYAKGHAESSNQPAGGASDDNSIESLLLNLANNEMQVQQQKVQAHMPRKPTRMKLLYEDHTHLGDSGRTSQMSTFSDVPPKQPASRPPLPTSLPMVPQQKQPRPRQKDDRPSSQAGLWSPARSNTQQALSSCDGSLNSSLESMREAAARAEESSRLQNSGSMLFGPRGMPPASSSRASSRAQDGPAASSVGSQLYLPSCDRYSQAGAQTSFTSLYSLSDAASTIASGSRAAHEAAIAEARQMLDGIPSPTEQGIYAHHEADYLFGDSDNDEAEGPVDNKLQSMISPASDTSARFASRTSTVSSHASSAAGSSRRLPTIVSTADNSMVSDTSSLGLAGQSSIGDLTVLHRSWYSSTDSLNLAGGGVLGSPRATGFGDDDGDSADAFAPRMVKTKSRIRPAPGASVQPEAGSSSACATPMPASHPAENQQDYDELASDFQRMAAISASASIHNGSTTPPCSSQQDQPQPQPQPQPHLQHQHQHQMQQQHHYQHQQHQQLYSMGAMTMQPDHGGYYAHNGYAVPAPYEFANTVQQQPMNSPMAYGGYDASGQPYPTTQPTQQVFYDQQRAVSAASMVSAIPPHEQVQANYHDPPFSAMTYQQQQQQQQQQQHAVPPISTGRPMSVVSAAMTNGPGRLAAANSPLPVDASAAGRPRSYTAGSLASNQPNGGTAVRTPTIMPGQAGKGIPIPARPQQMPAASPLSQRPASFDGTSSVSGSVASNTLKSTAAPEFGGSFRSGGSALGSIASGGFGTMSSTPPATFAQREGRMSPFPSNVGPSRPGTVASTVGNGAAKDAYVEEIDPQLKQPLPPNVTPINYVKMTRPVFKYGGHISHPEATSWSRIDRQMTMLKVVSVKLTIDILATMHVGRPFNKPIERVRAAFIWIASNIQYDMSVAESNDEFEKHEAPEAVLQRRRSRGPGFAYLFDAMMSALGIESHTVRGYLRQPLDMCQGAVLPAANHVWNVVCLDGEFRLIDTACAARSHPLNAESNTDAWFFLASPKDVIFTHFPLTPADQFVDPVVPLPVFWMLPYVRPNYFQSKVKLLNLPLVPRIELKDDAVTPLVLCVRDLTLSVFAEVELHDPNGSGRIVARQPLLAQCMDYQGKRMVKILVGVRGGDVHGLVKIYCGMRLPLQPKRAGDAAASPITAKKVLGFLHGKDRRPSAHDYSRIKDVDEEGAIRTVATSRTFPLACILPVRHKGRNNAPAFVQPNAALPNEFYIKEPTAAQLHLGESIVFHLLPVGEERLFHMQLRSPSGQQHKFVYQPSDQGYILRHTVKERGAWIIIFHSDSEGWLPIASYTCI</sequence>
<dbReference type="PANTHER" id="PTHR46333">
    <property type="entry name" value="CYTOKINESIS PROTEIN 3"/>
    <property type="match status" value="1"/>
</dbReference>
<feature type="region of interest" description="Disordered" evidence="3">
    <location>
        <begin position="154"/>
        <end position="284"/>
    </location>
</feature>
<evidence type="ECO:0000256" key="3">
    <source>
        <dbReference type="SAM" id="MobiDB-lite"/>
    </source>
</evidence>
<feature type="compositionally biased region" description="Low complexity" evidence="3">
    <location>
        <begin position="573"/>
        <end position="588"/>
    </location>
</feature>
<evidence type="ECO:0000313" key="5">
    <source>
        <dbReference type="EMBL" id="KAJ1733987.1"/>
    </source>
</evidence>
<dbReference type="EMBL" id="JANBOI010000103">
    <property type="protein sequence ID" value="KAJ1733987.1"/>
    <property type="molecule type" value="Genomic_DNA"/>
</dbReference>
<feature type="compositionally biased region" description="Polar residues" evidence="3">
    <location>
        <begin position="159"/>
        <end position="168"/>
    </location>
</feature>
<reference evidence="5" key="1">
    <citation type="submission" date="2022-07" db="EMBL/GenBank/DDBJ databases">
        <title>Phylogenomic reconstructions and comparative analyses of Kickxellomycotina fungi.</title>
        <authorList>
            <person name="Reynolds N.K."/>
            <person name="Stajich J.E."/>
            <person name="Barry K."/>
            <person name="Grigoriev I.V."/>
            <person name="Crous P."/>
            <person name="Smith M.E."/>
        </authorList>
    </citation>
    <scope>NUCLEOTIDE SEQUENCE</scope>
    <source>
        <strain evidence="5">BCRC 34381</strain>
    </source>
</reference>
<dbReference type="SUPFAM" id="SSF50044">
    <property type="entry name" value="SH3-domain"/>
    <property type="match status" value="1"/>
</dbReference>
<feature type="compositionally biased region" description="Polar residues" evidence="3">
    <location>
        <begin position="790"/>
        <end position="803"/>
    </location>
</feature>
<feature type="region of interest" description="Disordered" evidence="3">
    <location>
        <begin position="725"/>
        <end position="759"/>
    </location>
</feature>
<protein>
    <recommendedName>
        <fullName evidence="4">SH3 domain-containing protein</fullName>
    </recommendedName>
</protein>
<gene>
    <name evidence="5" type="ORF">LPJ61_001296</name>
</gene>
<keyword evidence="1 2" id="KW-0728">SH3 domain</keyword>
<dbReference type="InterPro" id="IPR052557">
    <property type="entry name" value="CAP/Cytokinesis_protein"/>
</dbReference>
<evidence type="ECO:0000256" key="2">
    <source>
        <dbReference type="PROSITE-ProRule" id="PRU00192"/>
    </source>
</evidence>
<feature type="compositionally biased region" description="Low complexity" evidence="3">
    <location>
        <begin position="690"/>
        <end position="700"/>
    </location>
</feature>
<dbReference type="SUPFAM" id="SSF54001">
    <property type="entry name" value="Cysteine proteinases"/>
    <property type="match status" value="1"/>
</dbReference>
<dbReference type="Gene3D" id="2.30.30.40">
    <property type="entry name" value="SH3 Domains"/>
    <property type="match status" value="1"/>
</dbReference>
<proteinExistence type="predicted"/>
<feature type="region of interest" description="Disordered" evidence="3">
    <location>
        <begin position="541"/>
        <end position="588"/>
    </location>
</feature>
<name>A0A9W7YEL7_9FUNG</name>
<dbReference type="OrthoDB" id="6129702at2759"/>
<evidence type="ECO:0000313" key="6">
    <source>
        <dbReference type="Proteomes" id="UP001143981"/>
    </source>
</evidence>
<dbReference type="GO" id="GO:0140278">
    <property type="term" value="P:mitotic division septum assembly"/>
    <property type="evidence" value="ECO:0007669"/>
    <property type="project" value="TreeGrafter"/>
</dbReference>
<evidence type="ECO:0000259" key="4">
    <source>
        <dbReference type="PROSITE" id="PS50002"/>
    </source>
</evidence>
<dbReference type="GO" id="GO:0110085">
    <property type="term" value="C:mitotic actomyosin contractile ring"/>
    <property type="evidence" value="ECO:0007669"/>
    <property type="project" value="TreeGrafter"/>
</dbReference>
<feature type="compositionally biased region" description="Basic and acidic residues" evidence="3">
    <location>
        <begin position="234"/>
        <end position="246"/>
    </location>
</feature>
<organism evidence="5 6">
    <name type="scientific">Coemansia biformis</name>
    <dbReference type="NCBI Taxonomy" id="1286918"/>
    <lineage>
        <taxon>Eukaryota</taxon>
        <taxon>Fungi</taxon>
        <taxon>Fungi incertae sedis</taxon>
        <taxon>Zoopagomycota</taxon>
        <taxon>Kickxellomycotina</taxon>
        <taxon>Kickxellomycetes</taxon>
        <taxon>Kickxellales</taxon>
        <taxon>Kickxellaceae</taxon>
        <taxon>Coemansia</taxon>
    </lineage>
</organism>
<feature type="compositionally biased region" description="Polar residues" evidence="3">
    <location>
        <begin position="541"/>
        <end position="552"/>
    </location>
</feature>
<feature type="compositionally biased region" description="Low complexity" evidence="3">
    <location>
        <begin position="264"/>
        <end position="273"/>
    </location>
</feature>
<feature type="compositionally biased region" description="Low complexity" evidence="3">
    <location>
        <begin position="389"/>
        <end position="406"/>
    </location>
</feature>
<dbReference type="InterPro" id="IPR001452">
    <property type="entry name" value="SH3_domain"/>
</dbReference>